<evidence type="ECO:0000256" key="4">
    <source>
        <dbReference type="ARBA" id="ARBA00022692"/>
    </source>
</evidence>
<evidence type="ECO:0000256" key="9">
    <source>
        <dbReference type="ARBA" id="ARBA00023180"/>
    </source>
</evidence>
<dbReference type="EMBL" id="RQTK01000241">
    <property type="protein sequence ID" value="RUS83495.1"/>
    <property type="molecule type" value="Genomic_DNA"/>
</dbReference>
<dbReference type="Pfam" id="PF06990">
    <property type="entry name" value="Gal-3-0_sulfotr"/>
    <property type="match status" value="1"/>
</dbReference>
<keyword evidence="4" id="KW-0812">Transmembrane</keyword>
<dbReference type="Gene3D" id="3.40.50.300">
    <property type="entry name" value="P-loop containing nucleotide triphosphate hydrolases"/>
    <property type="match status" value="1"/>
</dbReference>
<keyword evidence="7" id="KW-0333">Golgi apparatus</keyword>
<dbReference type="GO" id="GO:0009247">
    <property type="term" value="P:glycolipid biosynthetic process"/>
    <property type="evidence" value="ECO:0007669"/>
    <property type="project" value="InterPro"/>
</dbReference>
<reference evidence="11 12" key="1">
    <citation type="submission" date="2019-01" db="EMBL/GenBank/DDBJ databases">
        <title>A draft genome assembly of the solar-powered sea slug Elysia chlorotica.</title>
        <authorList>
            <person name="Cai H."/>
            <person name="Li Q."/>
            <person name="Fang X."/>
            <person name="Li J."/>
            <person name="Curtis N.E."/>
            <person name="Altenburger A."/>
            <person name="Shibata T."/>
            <person name="Feng M."/>
            <person name="Maeda T."/>
            <person name="Schwartz J.A."/>
            <person name="Shigenobu S."/>
            <person name="Lundholm N."/>
            <person name="Nishiyama T."/>
            <person name="Yang H."/>
            <person name="Hasebe M."/>
            <person name="Li S."/>
            <person name="Pierce S.K."/>
            <person name="Wang J."/>
        </authorList>
    </citation>
    <scope>NUCLEOTIDE SEQUENCE [LARGE SCALE GENOMIC DNA]</scope>
    <source>
        <strain evidence="11">EC2010</strain>
        <tissue evidence="11">Whole organism of an adult</tissue>
    </source>
</reference>
<comment type="similarity">
    <text evidence="2">Belongs to the galactose-3-O-sulfotransferase family.</text>
</comment>
<keyword evidence="6" id="KW-1133">Transmembrane helix</keyword>
<comment type="caution">
    <text evidence="11">The sequence shown here is derived from an EMBL/GenBank/DDBJ whole genome shotgun (WGS) entry which is preliminary data.</text>
</comment>
<evidence type="ECO:0000256" key="8">
    <source>
        <dbReference type="ARBA" id="ARBA00023136"/>
    </source>
</evidence>
<name>A0A433TPJ0_ELYCH</name>
<protein>
    <submittedName>
        <fullName evidence="11">Uncharacterized protein</fullName>
    </submittedName>
</protein>
<evidence type="ECO:0000313" key="11">
    <source>
        <dbReference type="EMBL" id="RUS83495.1"/>
    </source>
</evidence>
<keyword evidence="12" id="KW-1185">Reference proteome</keyword>
<organism evidence="11 12">
    <name type="scientific">Elysia chlorotica</name>
    <name type="common">Eastern emerald elysia</name>
    <name type="synonym">Sea slug</name>
    <dbReference type="NCBI Taxonomy" id="188477"/>
    <lineage>
        <taxon>Eukaryota</taxon>
        <taxon>Metazoa</taxon>
        <taxon>Spiralia</taxon>
        <taxon>Lophotrochozoa</taxon>
        <taxon>Mollusca</taxon>
        <taxon>Gastropoda</taxon>
        <taxon>Heterobranchia</taxon>
        <taxon>Euthyneura</taxon>
        <taxon>Panpulmonata</taxon>
        <taxon>Sacoglossa</taxon>
        <taxon>Placobranchoidea</taxon>
        <taxon>Plakobranchidae</taxon>
        <taxon>Elysia</taxon>
    </lineage>
</organism>
<keyword evidence="3" id="KW-0808">Transferase</keyword>
<keyword evidence="5" id="KW-0735">Signal-anchor</keyword>
<feature type="region of interest" description="Disordered" evidence="10">
    <location>
        <begin position="1"/>
        <end position="48"/>
    </location>
</feature>
<evidence type="ECO:0000256" key="2">
    <source>
        <dbReference type="ARBA" id="ARBA00008124"/>
    </source>
</evidence>
<dbReference type="PANTHER" id="PTHR14647:SF87">
    <property type="entry name" value="PUTATIVE-RELATED"/>
    <property type="match status" value="1"/>
</dbReference>
<dbReference type="Proteomes" id="UP000271974">
    <property type="component" value="Unassembled WGS sequence"/>
</dbReference>
<gene>
    <name evidence="11" type="ORF">EGW08_008745</name>
</gene>
<evidence type="ECO:0000256" key="1">
    <source>
        <dbReference type="ARBA" id="ARBA00004323"/>
    </source>
</evidence>
<evidence type="ECO:0000256" key="6">
    <source>
        <dbReference type="ARBA" id="ARBA00022989"/>
    </source>
</evidence>
<keyword evidence="9" id="KW-0325">Glycoprotein</keyword>
<dbReference type="GO" id="GO:0001733">
    <property type="term" value="F:galactosylceramide sulfotransferase activity"/>
    <property type="evidence" value="ECO:0007669"/>
    <property type="project" value="InterPro"/>
</dbReference>
<dbReference type="InterPro" id="IPR027417">
    <property type="entry name" value="P-loop_NTPase"/>
</dbReference>
<dbReference type="AlphaFoldDB" id="A0A433TPJ0"/>
<evidence type="ECO:0000256" key="5">
    <source>
        <dbReference type="ARBA" id="ARBA00022968"/>
    </source>
</evidence>
<evidence type="ECO:0000256" key="7">
    <source>
        <dbReference type="ARBA" id="ARBA00023034"/>
    </source>
</evidence>
<proteinExistence type="inferred from homology"/>
<dbReference type="GO" id="GO:0000139">
    <property type="term" value="C:Golgi membrane"/>
    <property type="evidence" value="ECO:0007669"/>
    <property type="project" value="UniProtKB-SubCell"/>
</dbReference>
<dbReference type="PANTHER" id="PTHR14647">
    <property type="entry name" value="GALACTOSE-3-O-SULFOTRANSFERASE"/>
    <property type="match status" value="1"/>
</dbReference>
<keyword evidence="8" id="KW-0472">Membrane</keyword>
<sequence length="425" mass="49260">MEPPTPDSSLSRREPSLTPLYSPPALQTPSKTIKTRLPSPHTNNNVKVVNKEQCYESFADGDGRNDKSPETRQVVFAKVHKAASSTVQNILLRFAMARNLSVLLPRNGPVLSQTSSKMERSRIVPHIQSKQLYDILCSHVLYEAKEIDKYFPKNAFRVAIIREPMKQTLSALAYYTVKWKLRVYKDGYKKHQENPKAGFLKHPEDFSGGKQCPPFGSYIGNRMIYDLGLGMNKVREIQKNKTKLVTFLKKLETEFDLILISDYFEQSMVLLKRSLKWSMKDILFIKVNEMHLDANSTWRKKPNVTTAEMASFRNCSEMDYALYEHFSAIFLQKIGKEDLFEEEVTAYRSLLESVRDFCRNPKSGQKLEIPKSEWTDGFSVRKCECDLMRKSEDDMVDLARKRQMWLHKQYILSHQQLPTPAKHDN</sequence>
<comment type="subcellular location">
    <subcellularLocation>
        <location evidence="1">Golgi apparatus membrane</location>
        <topology evidence="1">Single-pass type II membrane protein</topology>
    </subcellularLocation>
</comment>
<evidence type="ECO:0000256" key="3">
    <source>
        <dbReference type="ARBA" id="ARBA00022679"/>
    </source>
</evidence>
<accession>A0A433TPJ0</accession>
<dbReference type="OrthoDB" id="514299at2759"/>
<evidence type="ECO:0000313" key="12">
    <source>
        <dbReference type="Proteomes" id="UP000271974"/>
    </source>
</evidence>
<dbReference type="InterPro" id="IPR009729">
    <property type="entry name" value="Gal-3-0_sulfotransfrase"/>
</dbReference>
<evidence type="ECO:0000256" key="10">
    <source>
        <dbReference type="SAM" id="MobiDB-lite"/>
    </source>
</evidence>